<feature type="domain" description="EF-hand" evidence="6">
    <location>
        <begin position="445"/>
        <end position="480"/>
    </location>
</feature>
<feature type="domain" description="EF-hand" evidence="6">
    <location>
        <begin position="70"/>
        <end position="105"/>
    </location>
</feature>
<evidence type="ECO:0000313" key="7">
    <source>
        <dbReference type="EMBL" id="DBA30474.1"/>
    </source>
</evidence>
<organism evidence="7 8">
    <name type="scientific">Pyxicephalus adspersus</name>
    <name type="common">African bullfrog</name>
    <dbReference type="NCBI Taxonomy" id="30357"/>
    <lineage>
        <taxon>Eukaryota</taxon>
        <taxon>Metazoa</taxon>
        <taxon>Chordata</taxon>
        <taxon>Craniata</taxon>
        <taxon>Vertebrata</taxon>
        <taxon>Euteleostomi</taxon>
        <taxon>Amphibia</taxon>
        <taxon>Batrachia</taxon>
        <taxon>Anura</taxon>
        <taxon>Neobatrachia</taxon>
        <taxon>Ranoidea</taxon>
        <taxon>Pyxicephalidae</taxon>
        <taxon>Pyxicephalinae</taxon>
        <taxon>Pyxicephalus</taxon>
    </lineage>
</organism>
<dbReference type="Proteomes" id="UP001181693">
    <property type="component" value="Unassembled WGS sequence"/>
</dbReference>
<name>A0AAV3AV73_PYXAD</name>
<dbReference type="Pfam" id="PF13202">
    <property type="entry name" value="EF-hand_5"/>
    <property type="match status" value="1"/>
</dbReference>
<dbReference type="Gene3D" id="1.10.238.10">
    <property type="entry name" value="EF-hand"/>
    <property type="match status" value="12"/>
</dbReference>
<gene>
    <name evidence="7" type="ORF">GDO54_006443</name>
</gene>
<comment type="caution">
    <text evidence="7">The sequence shown here is derived from an EMBL/GenBank/DDBJ whole genome shotgun (WGS) entry which is preliminary data.</text>
</comment>
<dbReference type="Pfam" id="PF13405">
    <property type="entry name" value="EF-hand_6"/>
    <property type="match status" value="1"/>
</dbReference>
<feature type="domain" description="EF-hand" evidence="6">
    <location>
        <begin position="895"/>
        <end position="930"/>
    </location>
</feature>
<dbReference type="FunFam" id="1.10.238.10:FF:000179">
    <property type="entry name" value="EF-hand calcium-binding domain-containing protein 6"/>
    <property type="match status" value="1"/>
</dbReference>
<dbReference type="Pfam" id="PF08976">
    <property type="entry name" value="EF-hand_11"/>
    <property type="match status" value="3"/>
</dbReference>
<sequence length="1447" mass="168989">MNSGSFRDLYPLTRGITFARRPLSSASRSLSRPNTSSSVRSSLSSSVLSVPDPTLTIREVEQIICQRVNEIEEDLKNAFMTVDVDQMLSVTKGQLNRVLKNFVINLTQSQFDELLTKIPINPNGTIPYLDFLAIYHRTGSSMSQVKRRWSCSQAHQVMTLNELEAQLKLKISKNLKNIVRSCRLFDYNQNGQIQKHELRRILENYCFKMKNAEYEKLWNRYCIGKRHTLDYKELLRNLGINVEQHSKPIQENVARALNWEATKLEQEKVWRMPSTPGKINAEDFTLEEIEAAFRKKISSARPDLVKAFRSFDVDQTGCISLDALKSVINNFIFPLPDRTFYELMSRFKFSVTDTVCWEQFLKQFKEPVSIENGQTLPIKSNHRVSPVKIREETFSNDHILQKLHQHFQEAYPSLKQAFLILDEGRKGKVSRKELRRIVDCMMFRITDEQFKELMIILDPEHTGFISYHQFLDLFEEKESVTGHKWLNNTKQPVKEKSVELSLDTMENILCNKINAHLKDVLKSVLSHDPKGSGIIHKDDLKRILQTYCSSLSDDHYNKICNQYGNSFSEGIAYMELLHNIGVPVSCAGDINGVSTDILDRNQYQEEIRQSDHCDRMKEIENQANNLVRKFTVDEVIAKLKQCMTKNGFTIKESFLAYNRQPDGKVSKKEFRKVLQDHELHLDEDQFNDLTKKLGFTKEGLNYLDFVSLFEVPSGHGPGDKLQNSPNHRVNNTKFNYMTAEECLSQFLGKLRESYGDTYTAFYKMDSNRDGIMTMHDFRHLLDSFMFIITQKEYERFLGLLGLNLNSTLNYMEFLELLRRQEKEDSPPWLNSCYIPKQSQDCADLACEQAHYYLVTKAQSRWHDLAKTFCEIDSEGNGIIQKKDLRNVLYRFSLPITSTEFENLWNRYDSEGKGHLTHQEFLQKLGVNFASGDSGPSQRIVDDNHETLEKHYNSQQKLHQDLHTFHKHQTRALNIRDIEQQVKDKFREYYSDFAAAFAKIDKNKDGLISIQDFRRMLQELNFDLDNDQFLNLLYRLRLRVIDSKLSYFDFLRMIDDGRASKYGQRQEQIVPTEDLQTISPQKILVRLKEAVKASQEKLYKAFSSFDKDDTGTIKPFELHQILDSFCFKLRDKQFMYLLSKLSLNEDHTIDWKDFLHNFSISEPVSTWVDRVERATRPRSRQELTMKDILTHIQEIVTARFNFIAQEFLNIDYAGISVISKQDFRELCNKNFMLLTDDQTPVLRPRTAAPPSTPILNCDGVENKLKVNLIKCWQDVHKAFREKDLERRGEVSASDFSDIMKRFNMDLLKEDLEQLTLKYDLKNNGNLSYTDFLRNITLGPKQKTSPLLQRVKLQKPRIPMSTGLHSTSFLDAILRIQPKIVDCWRPMRRTFQSYDDGRTGYISIPDFKQVLRKFGINLSEDEFFHILGYFDKDLKSKVSYNDFLSEFLR</sequence>
<dbReference type="GO" id="GO:0005509">
    <property type="term" value="F:calcium ion binding"/>
    <property type="evidence" value="ECO:0007669"/>
    <property type="project" value="InterPro"/>
</dbReference>
<protein>
    <recommendedName>
        <fullName evidence="6">EF-hand domain-containing protein</fullName>
    </recommendedName>
</protein>
<feature type="domain" description="EF-hand" evidence="6">
    <location>
        <begin position="299"/>
        <end position="334"/>
    </location>
</feature>
<feature type="domain" description="EF-hand" evidence="6">
    <location>
        <begin position="409"/>
        <end position="444"/>
    </location>
</feature>
<dbReference type="InterPro" id="IPR018247">
    <property type="entry name" value="EF_Hand_1_Ca_BS"/>
</dbReference>
<dbReference type="PROSITE" id="PS50222">
    <property type="entry name" value="EF_HAND_2"/>
    <property type="match status" value="11"/>
</dbReference>
<evidence type="ECO:0000256" key="3">
    <source>
        <dbReference type="ARBA" id="ARBA00022737"/>
    </source>
</evidence>
<proteinExistence type="predicted"/>
<feature type="domain" description="EF-hand" evidence="6">
    <location>
        <begin position="859"/>
        <end position="894"/>
    </location>
</feature>
<dbReference type="PANTHER" id="PTHR20875:SF2">
    <property type="entry name" value="EF-HAND CALCIUM-BINDING DOMAIN-CONTAINING PROTEIN 6"/>
    <property type="match status" value="1"/>
</dbReference>
<accession>A0AAV3AV73</accession>
<reference evidence="7" key="1">
    <citation type="thesis" date="2020" institute="ProQuest LLC" country="789 East Eisenhower Parkway, Ann Arbor, MI, USA">
        <title>Comparative Genomics and Chromosome Evolution.</title>
        <authorList>
            <person name="Mudd A.B."/>
        </authorList>
    </citation>
    <scope>NUCLEOTIDE SEQUENCE</scope>
    <source>
        <strain evidence="7">1538</strain>
        <tissue evidence="7">Blood</tissue>
    </source>
</reference>
<dbReference type="InterPro" id="IPR052603">
    <property type="entry name" value="EFCB6"/>
</dbReference>
<dbReference type="InterPro" id="IPR002048">
    <property type="entry name" value="EF_hand_dom"/>
</dbReference>
<keyword evidence="4" id="KW-0106">Calcium</keyword>
<dbReference type="FunFam" id="1.10.238.10:FF:000243">
    <property type="entry name" value="EF-hand calcium binding domain 6"/>
    <property type="match status" value="1"/>
</dbReference>
<dbReference type="EMBL" id="DYDO01000002">
    <property type="protein sequence ID" value="DBA30474.1"/>
    <property type="molecule type" value="Genomic_DNA"/>
</dbReference>
<dbReference type="InterPro" id="IPR011992">
    <property type="entry name" value="EF-hand-dom_pair"/>
</dbReference>
<feature type="domain" description="EF-hand" evidence="6">
    <location>
        <begin position="1269"/>
        <end position="1304"/>
    </location>
</feature>
<evidence type="ECO:0000256" key="5">
    <source>
        <dbReference type="SAM" id="MobiDB-lite"/>
    </source>
</evidence>
<dbReference type="FunFam" id="1.10.238.10:FF:000121">
    <property type="entry name" value="EF-hand calcium-binding domain-containing protein 6"/>
    <property type="match status" value="3"/>
</dbReference>
<feature type="domain" description="EF-hand" evidence="6">
    <location>
        <begin position="987"/>
        <end position="1022"/>
    </location>
</feature>
<keyword evidence="2" id="KW-0479">Metal-binding</keyword>
<dbReference type="GO" id="GO:0005654">
    <property type="term" value="C:nucleoplasm"/>
    <property type="evidence" value="ECO:0007669"/>
    <property type="project" value="TreeGrafter"/>
</dbReference>
<evidence type="ECO:0000259" key="6">
    <source>
        <dbReference type="PROSITE" id="PS50222"/>
    </source>
</evidence>
<dbReference type="PROSITE" id="PS00018">
    <property type="entry name" value="EF_HAND_1"/>
    <property type="match status" value="3"/>
</dbReference>
<keyword evidence="1" id="KW-0597">Phosphoprotein</keyword>
<dbReference type="InterPro" id="IPR015070">
    <property type="entry name" value="EF_hand_DJBP"/>
</dbReference>
<dbReference type="SMART" id="SM00054">
    <property type="entry name" value="EFh"/>
    <property type="match status" value="13"/>
</dbReference>
<evidence type="ECO:0000313" key="8">
    <source>
        <dbReference type="Proteomes" id="UP001181693"/>
    </source>
</evidence>
<evidence type="ECO:0000256" key="1">
    <source>
        <dbReference type="ARBA" id="ARBA00022553"/>
    </source>
</evidence>
<evidence type="ECO:0000256" key="2">
    <source>
        <dbReference type="ARBA" id="ARBA00022723"/>
    </source>
</evidence>
<keyword evidence="3" id="KW-0677">Repeat</keyword>
<feature type="domain" description="EF-hand" evidence="6">
    <location>
        <begin position="1092"/>
        <end position="1127"/>
    </location>
</feature>
<feature type="region of interest" description="Disordered" evidence="5">
    <location>
        <begin position="27"/>
        <end position="48"/>
    </location>
</feature>
<feature type="domain" description="EF-hand" evidence="6">
    <location>
        <begin position="173"/>
        <end position="208"/>
    </location>
</feature>
<keyword evidence="8" id="KW-1185">Reference proteome</keyword>
<dbReference type="Pfam" id="PF13499">
    <property type="entry name" value="EF-hand_7"/>
    <property type="match status" value="2"/>
</dbReference>
<dbReference type="PANTHER" id="PTHR20875">
    <property type="entry name" value="EF-HAND CALCIUM-BINDING DOMAIN-CONTAINING PROTEIN 6-RELATED"/>
    <property type="match status" value="1"/>
</dbReference>
<dbReference type="CDD" id="cd00051">
    <property type="entry name" value="EFh"/>
    <property type="match status" value="1"/>
</dbReference>
<dbReference type="FunFam" id="1.10.238.10:FF:000325">
    <property type="entry name" value="EF-hand calcium binding domain 6"/>
    <property type="match status" value="1"/>
</dbReference>
<dbReference type="SUPFAM" id="SSF47473">
    <property type="entry name" value="EF-hand"/>
    <property type="match status" value="6"/>
</dbReference>
<feature type="domain" description="EF-hand" evidence="6">
    <location>
        <begin position="1385"/>
        <end position="1415"/>
    </location>
</feature>
<evidence type="ECO:0000256" key="4">
    <source>
        <dbReference type="ARBA" id="ARBA00022837"/>
    </source>
</evidence>